<dbReference type="InterPro" id="IPR005764">
    <property type="entry name" value="Ade_phspho_trans"/>
</dbReference>
<evidence type="ECO:0000256" key="10">
    <source>
        <dbReference type="ARBA" id="ARBA00022679"/>
    </source>
</evidence>
<evidence type="ECO:0000256" key="3">
    <source>
        <dbReference type="ARBA" id="ARBA00004496"/>
    </source>
</evidence>
<keyword evidence="8 12" id="KW-0963">Cytoplasm</keyword>
<dbReference type="InterPro" id="IPR000836">
    <property type="entry name" value="PRTase_dom"/>
</dbReference>
<dbReference type="GO" id="GO:0003999">
    <property type="term" value="F:adenine phosphoribosyltransferase activity"/>
    <property type="evidence" value="ECO:0007669"/>
    <property type="project" value="UniProtKB-UniRule"/>
</dbReference>
<dbReference type="PANTHER" id="PTHR32315:SF3">
    <property type="entry name" value="ADENINE PHOSPHORIBOSYLTRANSFERASE"/>
    <property type="match status" value="1"/>
</dbReference>
<dbReference type="GO" id="GO:0016208">
    <property type="term" value="F:AMP binding"/>
    <property type="evidence" value="ECO:0007669"/>
    <property type="project" value="TreeGrafter"/>
</dbReference>
<dbReference type="GO" id="GO:0005737">
    <property type="term" value="C:cytoplasm"/>
    <property type="evidence" value="ECO:0007669"/>
    <property type="project" value="UniProtKB-SubCell"/>
</dbReference>
<evidence type="ECO:0000256" key="4">
    <source>
        <dbReference type="ARBA" id="ARBA00004659"/>
    </source>
</evidence>
<comment type="subunit">
    <text evidence="6 12">Homodimer.</text>
</comment>
<dbReference type="AlphaFoldDB" id="A0A1Z4JN07"/>
<comment type="pathway">
    <text evidence="4 12">Purine metabolism; AMP biosynthesis via salvage pathway; AMP from adenine: step 1/1.</text>
</comment>
<evidence type="ECO:0000313" key="14">
    <source>
        <dbReference type="EMBL" id="BAY58090.1"/>
    </source>
</evidence>
<evidence type="ECO:0000256" key="5">
    <source>
        <dbReference type="ARBA" id="ARBA00008391"/>
    </source>
</evidence>
<evidence type="ECO:0000256" key="6">
    <source>
        <dbReference type="ARBA" id="ARBA00011738"/>
    </source>
</evidence>
<keyword evidence="9 12" id="KW-0328">Glycosyltransferase</keyword>
<evidence type="ECO:0000256" key="11">
    <source>
        <dbReference type="ARBA" id="ARBA00022726"/>
    </source>
</evidence>
<evidence type="ECO:0000256" key="7">
    <source>
        <dbReference type="ARBA" id="ARBA00011893"/>
    </source>
</evidence>
<dbReference type="Gene3D" id="3.40.50.2020">
    <property type="match status" value="1"/>
</dbReference>
<dbReference type="Proteomes" id="UP000217895">
    <property type="component" value="Chromosome"/>
</dbReference>
<keyword evidence="10 12" id="KW-0808">Transferase</keyword>
<dbReference type="FunFam" id="3.40.50.2020:FF:000004">
    <property type="entry name" value="Adenine phosphoribosyltransferase"/>
    <property type="match status" value="1"/>
</dbReference>
<dbReference type="PANTHER" id="PTHR32315">
    <property type="entry name" value="ADENINE PHOSPHORIBOSYLTRANSFERASE"/>
    <property type="match status" value="1"/>
</dbReference>
<comment type="subcellular location">
    <subcellularLocation>
        <location evidence="3 12">Cytoplasm</location>
    </subcellularLocation>
</comment>
<dbReference type="NCBIfam" id="NF002634">
    <property type="entry name" value="PRK02304.1-3"/>
    <property type="match status" value="1"/>
</dbReference>
<dbReference type="HAMAP" id="MF_00004">
    <property type="entry name" value="Aden_phosphoribosyltr"/>
    <property type="match status" value="1"/>
</dbReference>
<proteinExistence type="inferred from homology"/>
<dbReference type="Pfam" id="PF00156">
    <property type="entry name" value="Pribosyltran"/>
    <property type="match status" value="1"/>
</dbReference>
<dbReference type="NCBIfam" id="TIGR01090">
    <property type="entry name" value="apt"/>
    <property type="match status" value="1"/>
</dbReference>
<dbReference type="NCBIfam" id="NF002633">
    <property type="entry name" value="PRK02304.1-2"/>
    <property type="match status" value="1"/>
</dbReference>
<dbReference type="SUPFAM" id="SSF53271">
    <property type="entry name" value="PRTase-like"/>
    <property type="match status" value="1"/>
</dbReference>
<evidence type="ECO:0000256" key="2">
    <source>
        <dbReference type="ARBA" id="ARBA00003968"/>
    </source>
</evidence>
<evidence type="ECO:0000259" key="13">
    <source>
        <dbReference type="Pfam" id="PF00156"/>
    </source>
</evidence>
<dbReference type="EC" id="2.4.2.7" evidence="7 12"/>
<dbReference type="GO" id="GO:0002055">
    <property type="term" value="F:adenine binding"/>
    <property type="evidence" value="ECO:0007669"/>
    <property type="project" value="TreeGrafter"/>
</dbReference>
<comment type="similarity">
    <text evidence="5 12">Belongs to the purine/pyrimidine phosphoribosyltransferase family.</text>
</comment>
<reference evidence="14 15" key="1">
    <citation type="submission" date="2017-06" db="EMBL/GenBank/DDBJ databases">
        <title>Genome sequencing of cyanobaciteial culture collection at National Institute for Environmental Studies (NIES).</title>
        <authorList>
            <person name="Hirose Y."/>
            <person name="Shimura Y."/>
            <person name="Fujisawa T."/>
            <person name="Nakamura Y."/>
            <person name="Kawachi M."/>
        </authorList>
    </citation>
    <scope>NUCLEOTIDE SEQUENCE [LARGE SCALE GENOMIC DNA]</scope>
    <source>
        <strain evidence="14 15">NIES-2135</strain>
    </source>
</reference>
<feature type="domain" description="Phosphoribosyltransferase" evidence="13">
    <location>
        <begin position="34"/>
        <end position="166"/>
    </location>
</feature>
<dbReference type="GO" id="GO:0006166">
    <property type="term" value="P:purine ribonucleoside salvage"/>
    <property type="evidence" value="ECO:0007669"/>
    <property type="project" value="UniProtKB-UniRule"/>
</dbReference>
<dbReference type="GO" id="GO:0044209">
    <property type="term" value="P:AMP salvage"/>
    <property type="evidence" value="ECO:0007669"/>
    <property type="project" value="UniProtKB-UniRule"/>
</dbReference>
<dbReference type="InterPro" id="IPR050054">
    <property type="entry name" value="UPRTase/APRTase"/>
</dbReference>
<evidence type="ECO:0000256" key="1">
    <source>
        <dbReference type="ARBA" id="ARBA00000868"/>
    </source>
</evidence>
<name>A0A1Z4JN07_LEPBY</name>
<evidence type="ECO:0000256" key="8">
    <source>
        <dbReference type="ARBA" id="ARBA00022490"/>
    </source>
</evidence>
<dbReference type="GO" id="GO:0006168">
    <property type="term" value="P:adenine salvage"/>
    <property type="evidence" value="ECO:0007669"/>
    <property type="project" value="InterPro"/>
</dbReference>
<dbReference type="NCBIfam" id="NF002636">
    <property type="entry name" value="PRK02304.1-5"/>
    <property type="match status" value="1"/>
</dbReference>
<dbReference type="UniPathway" id="UPA00588">
    <property type="reaction ID" value="UER00646"/>
</dbReference>
<keyword evidence="15" id="KW-1185">Reference proteome</keyword>
<gene>
    <name evidence="12" type="primary">apt</name>
    <name evidence="14" type="ORF">NIES2135_49630</name>
</gene>
<evidence type="ECO:0000256" key="12">
    <source>
        <dbReference type="HAMAP-Rule" id="MF_00004"/>
    </source>
</evidence>
<accession>A0A1Z4JN07</accession>
<organism evidence="14 15">
    <name type="scientific">Leptolyngbya boryana NIES-2135</name>
    <dbReference type="NCBI Taxonomy" id="1973484"/>
    <lineage>
        <taxon>Bacteria</taxon>
        <taxon>Bacillati</taxon>
        <taxon>Cyanobacteriota</taxon>
        <taxon>Cyanophyceae</taxon>
        <taxon>Leptolyngbyales</taxon>
        <taxon>Leptolyngbyaceae</taxon>
        <taxon>Leptolyngbya group</taxon>
        <taxon>Leptolyngbya</taxon>
    </lineage>
</organism>
<evidence type="ECO:0000313" key="15">
    <source>
        <dbReference type="Proteomes" id="UP000217895"/>
    </source>
</evidence>
<protein>
    <recommendedName>
        <fullName evidence="7 12">Adenine phosphoribosyltransferase</fullName>
        <shortName evidence="12">APRT</shortName>
        <ecNumber evidence="7 12">2.4.2.7</ecNumber>
    </recommendedName>
</protein>
<keyword evidence="11 12" id="KW-0660">Purine salvage</keyword>
<sequence>MTDLLPVLPIMDLKPFIREIPDFPKPGILFRDITTLLQNPAGLRATIELFEEKCSHLNPDYIVGMESRGFIFGAPLAYRMNIGFVPVRKPGKLPAAVHSVEYELEYGTDTLEMHQDAVQPGSRILIVDDLIATGGTAGATAKLVQQIGCELVGCAFLIELKELQGRDRLPQVPIVTLVEY</sequence>
<dbReference type="InterPro" id="IPR029057">
    <property type="entry name" value="PRTase-like"/>
</dbReference>
<comment type="catalytic activity">
    <reaction evidence="1 12">
        <text>AMP + diphosphate = 5-phospho-alpha-D-ribose 1-diphosphate + adenine</text>
        <dbReference type="Rhea" id="RHEA:16609"/>
        <dbReference type="ChEBI" id="CHEBI:16708"/>
        <dbReference type="ChEBI" id="CHEBI:33019"/>
        <dbReference type="ChEBI" id="CHEBI:58017"/>
        <dbReference type="ChEBI" id="CHEBI:456215"/>
        <dbReference type="EC" id="2.4.2.7"/>
    </reaction>
</comment>
<evidence type="ECO:0000256" key="9">
    <source>
        <dbReference type="ARBA" id="ARBA00022676"/>
    </source>
</evidence>
<comment type="function">
    <text evidence="2 12">Catalyzes a salvage reaction resulting in the formation of AMP, that is energically less costly than de novo synthesis.</text>
</comment>
<dbReference type="CDD" id="cd06223">
    <property type="entry name" value="PRTases_typeI"/>
    <property type="match status" value="1"/>
</dbReference>
<dbReference type="EMBL" id="AP018203">
    <property type="protein sequence ID" value="BAY58090.1"/>
    <property type="molecule type" value="Genomic_DNA"/>
</dbReference>